<evidence type="ECO:0000256" key="1">
    <source>
        <dbReference type="ARBA" id="ARBA00007905"/>
    </source>
</evidence>
<feature type="domain" description="NADP-dependent oxidoreductase" evidence="7">
    <location>
        <begin position="16"/>
        <end position="292"/>
    </location>
</feature>
<keyword evidence="2" id="KW-0521">NADP</keyword>
<reference evidence="8" key="1">
    <citation type="journal article" date="2023" name="IScience">
        <title>Live-bearing cockroach genome reveals convergent evolutionary mechanisms linked to viviparity in insects and beyond.</title>
        <authorList>
            <person name="Fouks B."/>
            <person name="Harrison M.C."/>
            <person name="Mikhailova A.A."/>
            <person name="Marchal E."/>
            <person name="English S."/>
            <person name="Carruthers M."/>
            <person name="Jennings E.C."/>
            <person name="Chiamaka E.L."/>
            <person name="Frigard R.A."/>
            <person name="Pippel M."/>
            <person name="Attardo G.M."/>
            <person name="Benoit J.B."/>
            <person name="Bornberg-Bauer E."/>
            <person name="Tobe S.S."/>
        </authorList>
    </citation>
    <scope>NUCLEOTIDE SEQUENCE</scope>
    <source>
        <strain evidence="8">Stay&amp;Tobe</strain>
    </source>
</reference>
<sequence length="315" mass="35619">MVHTVKLSNNKDFPIIGLGTFKAEPGEVLQIVKDAIDVGYRHIDGAMFYENEKEVGAAIRDKIAERKIKREDIFVTSKLWNTYHPPEMVVPTCKRTLADLGLDYVDLYLIHWPHAFKEGDDFIPEDSNGKIIYSKVDYVDTWKAMEECVKLGLTKSIGLSNFNSKQIQRVLDIATIKPVVNQVECHPYLNQKKLINFCKKKNIVVTAYSPFGGPASIAEGNPNAPNPLLDPKIKAIGDKRGKSTAQVILRYLIQCGVVPIPKTVKKSRLAENFECLNFELTSEDMAALDALNTNTRICHKMEIKDHPHFPFNEEY</sequence>
<evidence type="ECO:0000313" key="8">
    <source>
        <dbReference type="EMBL" id="KAJ9598309.1"/>
    </source>
</evidence>
<dbReference type="FunFam" id="3.20.20.100:FF:000006">
    <property type="entry name" value="Aldo-keto reductase family 1 member A1"/>
    <property type="match status" value="1"/>
</dbReference>
<dbReference type="EMBL" id="JASPKZ010001229">
    <property type="protein sequence ID" value="KAJ9598309.1"/>
    <property type="molecule type" value="Genomic_DNA"/>
</dbReference>
<dbReference type="GO" id="GO:0016491">
    <property type="term" value="F:oxidoreductase activity"/>
    <property type="evidence" value="ECO:0007669"/>
    <property type="project" value="UniProtKB-KW"/>
</dbReference>
<comment type="caution">
    <text evidence="8">The sequence shown here is derived from an EMBL/GenBank/DDBJ whole genome shotgun (WGS) entry which is preliminary data.</text>
</comment>
<name>A0AAD8AFZ0_DIPPU</name>
<evidence type="ECO:0000256" key="6">
    <source>
        <dbReference type="PIRSR" id="PIRSR000097-3"/>
    </source>
</evidence>
<feature type="active site" description="Proton donor" evidence="4">
    <location>
        <position position="49"/>
    </location>
</feature>
<dbReference type="PRINTS" id="PR00069">
    <property type="entry name" value="ALDKETRDTASE"/>
</dbReference>
<dbReference type="InterPro" id="IPR020471">
    <property type="entry name" value="AKR"/>
</dbReference>
<proteinExistence type="inferred from homology"/>
<dbReference type="Pfam" id="PF00248">
    <property type="entry name" value="Aldo_ket_red"/>
    <property type="match status" value="1"/>
</dbReference>
<evidence type="ECO:0000256" key="3">
    <source>
        <dbReference type="ARBA" id="ARBA00023002"/>
    </source>
</evidence>
<protein>
    <recommendedName>
        <fullName evidence="7">NADP-dependent oxidoreductase domain-containing protein</fullName>
    </recommendedName>
</protein>
<dbReference type="PROSITE" id="PS00798">
    <property type="entry name" value="ALDOKETO_REDUCTASE_1"/>
    <property type="match status" value="1"/>
</dbReference>
<dbReference type="Gene3D" id="3.20.20.100">
    <property type="entry name" value="NADP-dependent oxidoreductase domain"/>
    <property type="match status" value="1"/>
</dbReference>
<dbReference type="PIRSF" id="PIRSF000097">
    <property type="entry name" value="AKR"/>
    <property type="match status" value="1"/>
</dbReference>
<dbReference type="PROSITE" id="PS00062">
    <property type="entry name" value="ALDOKETO_REDUCTASE_2"/>
    <property type="match status" value="1"/>
</dbReference>
<evidence type="ECO:0000256" key="2">
    <source>
        <dbReference type="ARBA" id="ARBA00022857"/>
    </source>
</evidence>
<feature type="site" description="Lowers pKa of active site Tyr" evidence="6">
    <location>
        <position position="78"/>
    </location>
</feature>
<evidence type="ECO:0000259" key="7">
    <source>
        <dbReference type="Pfam" id="PF00248"/>
    </source>
</evidence>
<evidence type="ECO:0000313" key="9">
    <source>
        <dbReference type="Proteomes" id="UP001233999"/>
    </source>
</evidence>
<evidence type="ECO:0000256" key="4">
    <source>
        <dbReference type="PIRSR" id="PIRSR000097-1"/>
    </source>
</evidence>
<feature type="binding site" evidence="5">
    <location>
        <position position="111"/>
    </location>
    <ligand>
        <name>substrate</name>
    </ligand>
</feature>
<evidence type="ECO:0000256" key="5">
    <source>
        <dbReference type="PIRSR" id="PIRSR000097-2"/>
    </source>
</evidence>
<dbReference type="InterPro" id="IPR023210">
    <property type="entry name" value="NADP_OxRdtase_dom"/>
</dbReference>
<keyword evidence="9" id="KW-1185">Reference proteome</keyword>
<dbReference type="InterPro" id="IPR018170">
    <property type="entry name" value="Aldo/ket_reductase_CS"/>
</dbReference>
<organism evidence="8 9">
    <name type="scientific">Diploptera punctata</name>
    <name type="common">Pacific beetle cockroach</name>
    <dbReference type="NCBI Taxonomy" id="6984"/>
    <lineage>
        <taxon>Eukaryota</taxon>
        <taxon>Metazoa</taxon>
        <taxon>Ecdysozoa</taxon>
        <taxon>Arthropoda</taxon>
        <taxon>Hexapoda</taxon>
        <taxon>Insecta</taxon>
        <taxon>Pterygota</taxon>
        <taxon>Neoptera</taxon>
        <taxon>Polyneoptera</taxon>
        <taxon>Dictyoptera</taxon>
        <taxon>Blattodea</taxon>
        <taxon>Blaberoidea</taxon>
        <taxon>Blaberidae</taxon>
        <taxon>Diplopterinae</taxon>
        <taxon>Diploptera</taxon>
    </lineage>
</organism>
<dbReference type="InterPro" id="IPR036812">
    <property type="entry name" value="NAD(P)_OxRdtase_dom_sf"/>
</dbReference>
<accession>A0AAD8AFZ0</accession>
<dbReference type="AlphaFoldDB" id="A0AAD8AFZ0"/>
<dbReference type="SUPFAM" id="SSF51430">
    <property type="entry name" value="NAD(P)-linked oxidoreductase"/>
    <property type="match status" value="1"/>
</dbReference>
<dbReference type="PANTHER" id="PTHR11732">
    <property type="entry name" value="ALDO/KETO REDUCTASE"/>
    <property type="match status" value="1"/>
</dbReference>
<gene>
    <name evidence="8" type="ORF">L9F63_010987</name>
</gene>
<comment type="similarity">
    <text evidence="1">Belongs to the aldo/keto reductase family.</text>
</comment>
<keyword evidence="3" id="KW-0560">Oxidoreductase</keyword>
<reference evidence="8" key="2">
    <citation type="submission" date="2023-05" db="EMBL/GenBank/DDBJ databases">
        <authorList>
            <person name="Fouks B."/>
        </authorList>
    </citation>
    <scope>NUCLEOTIDE SEQUENCE</scope>
    <source>
        <strain evidence="8">Stay&amp;Tobe</strain>
        <tissue evidence="8">Testes</tissue>
    </source>
</reference>
<dbReference type="Proteomes" id="UP001233999">
    <property type="component" value="Unassembled WGS sequence"/>
</dbReference>